<dbReference type="InterPro" id="IPR039018">
    <property type="entry name" value="VapC20-like"/>
</dbReference>
<evidence type="ECO:0000313" key="3">
    <source>
        <dbReference type="Proteomes" id="UP000750197"/>
    </source>
</evidence>
<evidence type="ECO:0000259" key="1">
    <source>
        <dbReference type="Pfam" id="PF01850"/>
    </source>
</evidence>
<name>A0A8J7YMU8_9ARCH</name>
<evidence type="ECO:0000313" key="2">
    <source>
        <dbReference type="EMBL" id="MBX8643713.1"/>
    </source>
</evidence>
<protein>
    <submittedName>
        <fullName evidence="2">PIN domain-containing protein</fullName>
    </submittedName>
</protein>
<dbReference type="Proteomes" id="UP000750197">
    <property type="component" value="Unassembled WGS sequence"/>
</dbReference>
<sequence length="144" mass="16340">MAGMRWFPRKKFRRESVIVADSSYFIALADKKDQWHRNAVAVKSRIPQEFKISTLTVSEAVTAIGYRAGGKAARTLYDYFADNCSVETVDRQLMDLAMTVHLRFDGILSVADSVSAAIMTRDGFRQIVSFDSDFDKIKGIQRIY</sequence>
<dbReference type="GO" id="GO:0016075">
    <property type="term" value="P:rRNA catabolic process"/>
    <property type="evidence" value="ECO:0007669"/>
    <property type="project" value="TreeGrafter"/>
</dbReference>
<dbReference type="PANTHER" id="PTHR42188">
    <property type="entry name" value="23S RRNA-SPECIFIC ENDONUCLEASE VAPC20"/>
    <property type="match status" value="1"/>
</dbReference>
<proteinExistence type="predicted"/>
<organism evidence="2 3">
    <name type="scientific">Candidatus Sysuiplasma superficiale</name>
    <dbReference type="NCBI Taxonomy" id="2823368"/>
    <lineage>
        <taxon>Archaea</taxon>
        <taxon>Methanobacteriati</taxon>
        <taxon>Thermoplasmatota</taxon>
        <taxon>Thermoplasmata</taxon>
        <taxon>Candidatus Sysuiplasmatales</taxon>
        <taxon>Candidatus Sysuiplasmataceae</taxon>
        <taxon>Candidatus Sysuiplasma</taxon>
    </lineage>
</organism>
<dbReference type="EMBL" id="JAHEAC010000017">
    <property type="protein sequence ID" value="MBX8643713.1"/>
    <property type="molecule type" value="Genomic_DNA"/>
</dbReference>
<dbReference type="AlphaFoldDB" id="A0A8J7YMU8"/>
<dbReference type="InterPro" id="IPR029060">
    <property type="entry name" value="PIN-like_dom_sf"/>
</dbReference>
<gene>
    <name evidence="2" type="ORF">KIY12_03175</name>
</gene>
<dbReference type="SUPFAM" id="SSF88723">
    <property type="entry name" value="PIN domain-like"/>
    <property type="match status" value="1"/>
</dbReference>
<comment type="caution">
    <text evidence="2">The sequence shown here is derived from an EMBL/GenBank/DDBJ whole genome shotgun (WGS) entry which is preliminary data.</text>
</comment>
<reference evidence="2" key="1">
    <citation type="submission" date="2021-05" db="EMBL/GenBank/DDBJ databases">
        <title>Genomic insights into ecological role and evolution of a novel Thermoplasmata order Candidatus Sysuiplasmatales.</title>
        <authorList>
            <person name="Yuan Y."/>
        </authorList>
    </citation>
    <scope>NUCLEOTIDE SEQUENCE</scope>
    <source>
        <strain evidence="2">TUT19-bin139</strain>
    </source>
</reference>
<accession>A0A8J7YMU8</accession>
<dbReference type="InterPro" id="IPR002716">
    <property type="entry name" value="PIN_dom"/>
</dbReference>
<dbReference type="PANTHER" id="PTHR42188:SF1">
    <property type="entry name" value="23S RRNA-SPECIFIC ENDONUCLEASE VAPC20"/>
    <property type="match status" value="1"/>
</dbReference>
<feature type="domain" description="PIN" evidence="1">
    <location>
        <begin position="18"/>
        <end position="138"/>
    </location>
</feature>
<dbReference type="Pfam" id="PF01850">
    <property type="entry name" value="PIN"/>
    <property type="match status" value="1"/>
</dbReference>
<dbReference type="GO" id="GO:0004521">
    <property type="term" value="F:RNA endonuclease activity"/>
    <property type="evidence" value="ECO:0007669"/>
    <property type="project" value="InterPro"/>
</dbReference>
<dbReference type="Gene3D" id="3.40.50.1010">
    <property type="entry name" value="5'-nuclease"/>
    <property type="match status" value="1"/>
</dbReference>